<sequence>MFSGAGVKNDPLRDLPGLVEMDIRKGWDLNDDKIYGVVLWMAREGRVKHVVGGPPAGTFAPWHYKKDQEGRQRPLRSTHEPWGLREGLNPDESSKVLNEDVMQWCGYGCAQKLRMRAKRGITAGTMLGSVWSTRRTEFMKEFTKEANLFKYQFEQGLMWQRTRRTLTSPCGRMVFETPWRTRSMNGEMVRAPWC</sequence>
<evidence type="ECO:0000313" key="2">
    <source>
        <dbReference type="EMBL" id="OLP98920.1"/>
    </source>
</evidence>
<dbReference type="Proteomes" id="UP000186817">
    <property type="component" value="Unassembled WGS sequence"/>
</dbReference>
<reference evidence="2 3" key="1">
    <citation type="submission" date="2016-02" db="EMBL/GenBank/DDBJ databases">
        <title>Genome analysis of coral dinoflagellate symbionts highlights evolutionary adaptations to a symbiotic lifestyle.</title>
        <authorList>
            <person name="Aranda M."/>
            <person name="Li Y."/>
            <person name="Liew Y.J."/>
            <person name="Baumgarten S."/>
            <person name="Simakov O."/>
            <person name="Wilson M."/>
            <person name="Piel J."/>
            <person name="Ashoor H."/>
            <person name="Bougouffa S."/>
            <person name="Bajic V.B."/>
            <person name="Ryu T."/>
            <person name="Ravasi T."/>
            <person name="Bayer T."/>
            <person name="Micklem G."/>
            <person name="Kim H."/>
            <person name="Bhak J."/>
            <person name="Lajeunesse T.C."/>
            <person name="Voolstra C.R."/>
        </authorList>
    </citation>
    <scope>NUCLEOTIDE SEQUENCE [LARGE SCALE GENOMIC DNA]</scope>
    <source>
        <strain evidence="2 3">CCMP2467</strain>
    </source>
</reference>
<gene>
    <name evidence="2" type="ORF">AK812_SmicGene18595</name>
</gene>
<evidence type="ECO:0000256" key="1">
    <source>
        <dbReference type="SAM" id="MobiDB-lite"/>
    </source>
</evidence>
<dbReference type="EMBL" id="LSRX01000381">
    <property type="protein sequence ID" value="OLP98920.1"/>
    <property type="molecule type" value="Genomic_DNA"/>
</dbReference>
<dbReference type="AlphaFoldDB" id="A0A1Q9DUS0"/>
<evidence type="ECO:0000313" key="3">
    <source>
        <dbReference type="Proteomes" id="UP000186817"/>
    </source>
</evidence>
<comment type="caution">
    <text evidence="2">The sequence shown here is derived from an EMBL/GenBank/DDBJ whole genome shotgun (WGS) entry which is preliminary data.</text>
</comment>
<proteinExistence type="predicted"/>
<name>A0A1Q9DUS0_SYMMI</name>
<feature type="region of interest" description="Disordered" evidence="1">
    <location>
        <begin position="67"/>
        <end position="90"/>
    </location>
</feature>
<feature type="compositionally biased region" description="Basic and acidic residues" evidence="1">
    <location>
        <begin position="67"/>
        <end position="83"/>
    </location>
</feature>
<organism evidence="2 3">
    <name type="scientific">Symbiodinium microadriaticum</name>
    <name type="common">Dinoflagellate</name>
    <name type="synonym">Zooxanthella microadriatica</name>
    <dbReference type="NCBI Taxonomy" id="2951"/>
    <lineage>
        <taxon>Eukaryota</taxon>
        <taxon>Sar</taxon>
        <taxon>Alveolata</taxon>
        <taxon>Dinophyceae</taxon>
        <taxon>Suessiales</taxon>
        <taxon>Symbiodiniaceae</taxon>
        <taxon>Symbiodinium</taxon>
    </lineage>
</organism>
<accession>A0A1Q9DUS0</accession>
<keyword evidence="3" id="KW-1185">Reference proteome</keyword>
<protein>
    <submittedName>
        <fullName evidence="2">Uncharacterized protein</fullName>
    </submittedName>
</protein>